<dbReference type="GO" id="GO:0030234">
    <property type="term" value="F:enzyme regulator activity"/>
    <property type="evidence" value="ECO:0007669"/>
    <property type="project" value="TreeGrafter"/>
</dbReference>
<dbReference type="PANTHER" id="PTHR38038">
    <property type="entry name" value="PENICILLIN-BINDING PROTEIN ACTIVATOR LPOA"/>
    <property type="match status" value="1"/>
</dbReference>
<feature type="compositionally biased region" description="Pro residues" evidence="2">
    <location>
        <begin position="363"/>
        <end position="377"/>
    </location>
</feature>
<gene>
    <name evidence="4" type="ORF">FNU76_00255</name>
</gene>
<organism evidence="4 5">
    <name type="scientific">Chitinimonas arctica</name>
    <dbReference type="NCBI Taxonomy" id="2594795"/>
    <lineage>
        <taxon>Bacteria</taxon>
        <taxon>Pseudomonadati</taxon>
        <taxon>Pseudomonadota</taxon>
        <taxon>Betaproteobacteria</taxon>
        <taxon>Neisseriales</taxon>
        <taxon>Chitinibacteraceae</taxon>
        <taxon>Chitinimonas</taxon>
    </lineage>
</organism>
<dbReference type="Gene3D" id="3.40.50.2300">
    <property type="match status" value="2"/>
</dbReference>
<feature type="signal peptide" evidence="3">
    <location>
        <begin position="1"/>
        <end position="28"/>
    </location>
</feature>
<feature type="region of interest" description="Disordered" evidence="2">
    <location>
        <begin position="351"/>
        <end position="391"/>
    </location>
</feature>
<sequence>MHGIATFRWMPLFAAALLYLGLPGPASAEEASDARTEENVPHIALILPTKAKSLAAPAEVVRQGAMTAELKLGDDNTPKLRLYPTGERDEEALIAYRQAVARGAVGVIGPLTRGSIAKLAAYGRLEVPVLALNSLDGLNAASAPANLFALGLSIEAEARQIARAMQRDGCRQPVVVESSGPLARRMRDAFSKEWQLITGKAPMILALGADKEAVWKLKDKVAALNADALFLAADQKKARLVRPYLGSARPLYATSQVWGGKFGKVGGTNVDLVGVKFVDMPWLLEPYQGDVLAFKRADKPLNPDMQRLYALGIDAYRLSLLLLVSAPGAAIEVQGVTGTLRLSESRQFSRELMSGEVGGVPRTPAPPKQEAPPPAPAAAPAEPGSAKPQGY</sequence>
<dbReference type="InterPro" id="IPR007443">
    <property type="entry name" value="LpoA"/>
</dbReference>
<feature type="compositionally biased region" description="Low complexity" evidence="2">
    <location>
        <begin position="378"/>
        <end position="391"/>
    </location>
</feature>
<dbReference type="InterPro" id="IPR028082">
    <property type="entry name" value="Peripla_BP_I"/>
</dbReference>
<dbReference type="SUPFAM" id="SSF53822">
    <property type="entry name" value="Periplasmic binding protein-like I"/>
    <property type="match status" value="1"/>
</dbReference>
<evidence type="ECO:0000313" key="5">
    <source>
        <dbReference type="Proteomes" id="UP000317550"/>
    </source>
</evidence>
<feature type="chain" id="PRO_5021751239" evidence="3">
    <location>
        <begin position="29"/>
        <end position="391"/>
    </location>
</feature>
<dbReference type="AlphaFoldDB" id="A0A516S9R9"/>
<evidence type="ECO:0000313" key="4">
    <source>
        <dbReference type="EMBL" id="QDQ24899.1"/>
    </source>
</evidence>
<dbReference type="KEGG" id="cari:FNU76_00255"/>
<protein>
    <submittedName>
        <fullName evidence="4">Penicillin-binding protein activator</fullName>
    </submittedName>
</protein>
<dbReference type="EMBL" id="CP041730">
    <property type="protein sequence ID" value="QDQ24899.1"/>
    <property type="molecule type" value="Genomic_DNA"/>
</dbReference>
<proteinExistence type="predicted"/>
<dbReference type="RefSeq" id="WP_143855824.1">
    <property type="nucleotide sequence ID" value="NZ_CP041730.1"/>
</dbReference>
<reference evidence="5" key="1">
    <citation type="submission" date="2019-07" db="EMBL/GenBank/DDBJ databases">
        <title>Chitinimonas sp. nov., isolated from Ny-Alesund, arctica soil.</title>
        <authorList>
            <person name="Xu Q."/>
            <person name="Peng F."/>
        </authorList>
    </citation>
    <scope>NUCLEOTIDE SEQUENCE [LARGE SCALE GENOMIC DNA]</scope>
    <source>
        <strain evidence="5">R3-44</strain>
    </source>
</reference>
<keyword evidence="3" id="KW-0732">Signal</keyword>
<evidence type="ECO:0000256" key="1">
    <source>
        <dbReference type="ARBA" id="ARBA00023136"/>
    </source>
</evidence>
<dbReference type="Pfam" id="PF04348">
    <property type="entry name" value="LppC"/>
    <property type="match status" value="2"/>
</dbReference>
<evidence type="ECO:0000256" key="2">
    <source>
        <dbReference type="SAM" id="MobiDB-lite"/>
    </source>
</evidence>
<dbReference type="CDD" id="cd06339">
    <property type="entry name" value="PBP1_YraM_LppC_lipoprotein-like"/>
    <property type="match status" value="1"/>
</dbReference>
<dbReference type="GO" id="GO:0009252">
    <property type="term" value="P:peptidoglycan biosynthetic process"/>
    <property type="evidence" value="ECO:0007669"/>
    <property type="project" value="TreeGrafter"/>
</dbReference>
<keyword evidence="5" id="KW-1185">Reference proteome</keyword>
<dbReference type="GO" id="GO:0031241">
    <property type="term" value="C:periplasmic side of cell outer membrane"/>
    <property type="evidence" value="ECO:0007669"/>
    <property type="project" value="TreeGrafter"/>
</dbReference>
<dbReference type="OrthoDB" id="9152130at2"/>
<keyword evidence="1" id="KW-0472">Membrane</keyword>
<accession>A0A516S9R9</accession>
<name>A0A516S9R9_9NEIS</name>
<evidence type="ECO:0000256" key="3">
    <source>
        <dbReference type="SAM" id="SignalP"/>
    </source>
</evidence>
<dbReference type="PANTHER" id="PTHR38038:SF1">
    <property type="entry name" value="PENICILLIN-BINDING PROTEIN ACTIVATOR LPOA"/>
    <property type="match status" value="1"/>
</dbReference>
<dbReference type="Proteomes" id="UP000317550">
    <property type="component" value="Chromosome"/>
</dbReference>